<dbReference type="SUPFAM" id="SSF103378">
    <property type="entry name" value="2-methylcitrate dehydratase PrpD"/>
    <property type="match status" value="1"/>
</dbReference>
<feature type="domain" description="MmgE/PrpD C-terminal" evidence="4">
    <location>
        <begin position="281"/>
        <end position="455"/>
    </location>
</feature>
<dbReference type="Gene3D" id="3.30.1330.120">
    <property type="entry name" value="2-methylcitrate dehydratase PrpD"/>
    <property type="match status" value="1"/>
</dbReference>
<evidence type="ECO:0000256" key="2">
    <source>
        <dbReference type="SAM" id="MobiDB-lite"/>
    </source>
</evidence>
<evidence type="ECO:0000313" key="5">
    <source>
        <dbReference type="EMBL" id="QNL93755.1"/>
    </source>
</evidence>
<feature type="domain" description="MmgE/PrpD N-terminal" evidence="3">
    <location>
        <begin position="7"/>
        <end position="257"/>
    </location>
</feature>
<dbReference type="PANTHER" id="PTHR16943">
    <property type="entry name" value="2-METHYLCITRATE DEHYDRATASE-RELATED"/>
    <property type="match status" value="1"/>
</dbReference>
<comment type="similarity">
    <text evidence="1">Belongs to the PrpD family.</text>
</comment>
<dbReference type="InterPro" id="IPR005656">
    <property type="entry name" value="MmgE_PrpD"/>
</dbReference>
<organism evidence="5 6">
    <name type="scientific">Aeromicrobium senzhongii</name>
    <dbReference type="NCBI Taxonomy" id="2663859"/>
    <lineage>
        <taxon>Bacteria</taxon>
        <taxon>Bacillati</taxon>
        <taxon>Actinomycetota</taxon>
        <taxon>Actinomycetes</taxon>
        <taxon>Propionibacteriales</taxon>
        <taxon>Nocardioidaceae</taxon>
        <taxon>Aeromicrobium</taxon>
    </lineage>
</organism>
<protein>
    <submittedName>
        <fullName evidence="5">MmgE/PrpD family protein</fullName>
    </submittedName>
</protein>
<dbReference type="Proteomes" id="UP000515871">
    <property type="component" value="Chromosome"/>
</dbReference>
<dbReference type="Pfam" id="PF19305">
    <property type="entry name" value="MmgE_PrpD_C"/>
    <property type="match status" value="1"/>
</dbReference>
<sequence>MNKTLVQRLAEFASEVSLEQLPEDVVEDSKRVLLDSIGCALAGVDEPKSRIGADLAQLIAGGGDGATIFGTSHRSSVYGAAFANGESINALDFDSVLPPGHVAPYVLPGAIAVAEAGHSAGRRVLEAIAVSHEISYRFGRSMDYMRTPKDGGMDLPEVLGFTSTVFGGAVAVAMLEDQGAEQIAHALGIAGHLTPVNSYRTWMDNVPNSTVKYTMAGPVTQAALTAAHAARLGHTGDLRILDDEKYGYRRFIGSVRWEPSNLVDGLGETWGFPAAHSYKPYPHCRVGHTPLDALNEILGAHDIAVEEIDAIRCWGEGWVEQPVWLNNDVRHPHEAQFSIAHGLAVGAHRIPPGPAWQSAETLSRPSVLALMEKVTFAPHPDYVQTLSQDPSARPTRVEVDARGTTFRAERTHPKGTPSADPSTYLTTDELVAKFRANASGVLPADRIDEVVDGVLHLEKIDDVQPLVRAMGTGPR</sequence>
<dbReference type="InterPro" id="IPR042188">
    <property type="entry name" value="MmgE/PrpD_sf_2"/>
</dbReference>
<gene>
    <name evidence="5" type="ORF">H9L21_11675</name>
</gene>
<evidence type="ECO:0000259" key="4">
    <source>
        <dbReference type="Pfam" id="PF19305"/>
    </source>
</evidence>
<dbReference type="EMBL" id="CP060587">
    <property type="protein sequence ID" value="QNL93755.1"/>
    <property type="molecule type" value="Genomic_DNA"/>
</dbReference>
<evidence type="ECO:0000313" key="6">
    <source>
        <dbReference type="Proteomes" id="UP000515871"/>
    </source>
</evidence>
<dbReference type="InterPro" id="IPR045336">
    <property type="entry name" value="MmgE_PrpD_N"/>
</dbReference>
<dbReference type="Gene3D" id="1.10.4100.10">
    <property type="entry name" value="2-methylcitrate dehydratase PrpD"/>
    <property type="match status" value="1"/>
</dbReference>
<dbReference type="PANTHER" id="PTHR16943:SF8">
    <property type="entry name" value="2-METHYLCITRATE DEHYDRATASE"/>
    <property type="match status" value="1"/>
</dbReference>
<evidence type="ECO:0000259" key="3">
    <source>
        <dbReference type="Pfam" id="PF03972"/>
    </source>
</evidence>
<dbReference type="InterPro" id="IPR036148">
    <property type="entry name" value="MmgE/PrpD_sf"/>
</dbReference>
<feature type="region of interest" description="Disordered" evidence="2">
    <location>
        <begin position="403"/>
        <end position="423"/>
    </location>
</feature>
<dbReference type="RefSeq" id="WP_154596748.1">
    <property type="nucleotide sequence ID" value="NZ_CP060587.1"/>
</dbReference>
<accession>A0ABX6SU25</accession>
<keyword evidence="6" id="KW-1185">Reference proteome</keyword>
<proteinExistence type="inferred from homology"/>
<dbReference type="InterPro" id="IPR042183">
    <property type="entry name" value="MmgE/PrpD_sf_1"/>
</dbReference>
<dbReference type="InterPro" id="IPR045337">
    <property type="entry name" value="MmgE_PrpD_C"/>
</dbReference>
<feature type="compositionally biased region" description="Basic and acidic residues" evidence="2">
    <location>
        <begin position="403"/>
        <end position="412"/>
    </location>
</feature>
<name>A0ABX6SU25_9ACTN</name>
<evidence type="ECO:0000256" key="1">
    <source>
        <dbReference type="ARBA" id="ARBA00006174"/>
    </source>
</evidence>
<reference evidence="5 6" key="1">
    <citation type="submission" date="2020-08" db="EMBL/GenBank/DDBJ databases">
        <title>Novel species in genus Aeromicrobium.</title>
        <authorList>
            <person name="Zhang G."/>
        </authorList>
    </citation>
    <scope>NUCLEOTIDE SEQUENCE [LARGE SCALE GENOMIC DNA]</scope>
    <source>
        <strain evidence="6">zg-629</strain>
    </source>
</reference>
<dbReference type="Pfam" id="PF03972">
    <property type="entry name" value="MmgE_PrpD_N"/>
    <property type="match status" value="1"/>
</dbReference>